<comment type="caution">
    <text evidence="1">The sequence shown here is derived from an EMBL/GenBank/DDBJ whole genome shotgun (WGS) entry which is preliminary data.</text>
</comment>
<keyword evidence="2" id="KW-1185">Reference proteome</keyword>
<evidence type="ECO:0000313" key="2">
    <source>
        <dbReference type="Proteomes" id="UP000803844"/>
    </source>
</evidence>
<dbReference type="AlphaFoldDB" id="A0A9P5CNE8"/>
<reference evidence="1" key="1">
    <citation type="journal article" date="2020" name="Phytopathology">
        <title>Genome sequence of the chestnut blight fungus Cryphonectria parasitica EP155: A fundamental resource for an archetypical invasive plant pathogen.</title>
        <authorList>
            <person name="Crouch J.A."/>
            <person name="Dawe A."/>
            <person name="Aerts A."/>
            <person name="Barry K."/>
            <person name="Churchill A.C.L."/>
            <person name="Grimwood J."/>
            <person name="Hillman B."/>
            <person name="Milgroom M.G."/>
            <person name="Pangilinan J."/>
            <person name="Smith M."/>
            <person name="Salamov A."/>
            <person name="Schmutz J."/>
            <person name="Yadav J."/>
            <person name="Grigoriev I.V."/>
            <person name="Nuss D."/>
        </authorList>
    </citation>
    <scope>NUCLEOTIDE SEQUENCE</scope>
    <source>
        <strain evidence="1">EP155</strain>
    </source>
</reference>
<dbReference type="EMBL" id="MU032349">
    <property type="protein sequence ID" value="KAF3763835.1"/>
    <property type="molecule type" value="Genomic_DNA"/>
</dbReference>
<organism evidence="1 2">
    <name type="scientific">Cryphonectria parasitica (strain ATCC 38755 / EP155)</name>
    <dbReference type="NCBI Taxonomy" id="660469"/>
    <lineage>
        <taxon>Eukaryota</taxon>
        <taxon>Fungi</taxon>
        <taxon>Dikarya</taxon>
        <taxon>Ascomycota</taxon>
        <taxon>Pezizomycotina</taxon>
        <taxon>Sordariomycetes</taxon>
        <taxon>Sordariomycetidae</taxon>
        <taxon>Diaporthales</taxon>
        <taxon>Cryphonectriaceae</taxon>
        <taxon>Cryphonectria-Endothia species complex</taxon>
        <taxon>Cryphonectria</taxon>
    </lineage>
</organism>
<protein>
    <submittedName>
        <fullName evidence="1">Uncharacterized protein</fullName>
    </submittedName>
</protein>
<dbReference type="RefSeq" id="XP_040774796.1">
    <property type="nucleotide sequence ID" value="XM_040919760.1"/>
</dbReference>
<dbReference type="GeneID" id="63836889"/>
<proteinExistence type="predicted"/>
<sequence>MVSLTVESHRGAPGAGDLTRRYLCADLISLGSVIKDDPIAWRVTGVDAWLS</sequence>
<dbReference type="Proteomes" id="UP000803844">
    <property type="component" value="Unassembled WGS sequence"/>
</dbReference>
<evidence type="ECO:0000313" key="1">
    <source>
        <dbReference type="EMBL" id="KAF3763835.1"/>
    </source>
</evidence>
<accession>A0A9P5CNE8</accession>
<gene>
    <name evidence="1" type="ORF">M406DRAFT_323338</name>
</gene>
<name>A0A9P5CNE8_CRYP1</name>